<proteinExistence type="predicted"/>
<accession>A0ABW0Z2L1</accession>
<reference evidence="2" key="1">
    <citation type="journal article" date="2019" name="Int. J. Syst. Evol. Microbiol.">
        <title>The Global Catalogue of Microorganisms (GCM) 10K type strain sequencing project: providing services to taxonomists for standard genome sequencing and annotation.</title>
        <authorList>
            <consortium name="The Broad Institute Genomics Platform"/>
            <consortium name="The Broad Institute Genome Sequencing Center for Infectious Disease"/>
            <person name="Wu L."/>
            <person name="Ma J."/>
        </authorList>
    </citation>
    <scope>NUCLEOTIDE SEQUENCE [LARGE SCALE GENOMIC DNA]</scope>
    <source>
        <strain evidence="2">CGMCC 4.7304</strain>
    </source>
</reference>
<dbReference type="EMBL" id="JBHSPB010000007">
    <property type="protein sequence ID" value="MFC5721284.1"/>
    <property type="molecule type" value="Genomic_DNA"/>
</dbReference>
<comment type="caution">
    <text evidence="1">The sequence shown here is derived from an EMBL/GenBank/DDBJ whole genome shotgun (WGS) entry which is preliminary data.</text>
</comment>
<dbReference type="InterPro" id="IPR046222">
    <property type="entry name" value="DUF6255"/>
</dbReference>
<gene>
    <name evidence="1" type="ORF">ACFP1Z_14020</name>
</gene>
<name>A0ABW0Z2L1_9ACTN</name>
<keyword evidence="2" id="KW-1185">Reference proteome</keyword>
<dbReference type="Pfam" id="PF19768">
    <property type="entry name" value="DUF6255"/>
    <property type="match status" value="1"/>
</dbReference>
<sequence>MTAMPAPRVALGRLVALPCEHGGGWSGPYGVDRCRLCGMERHTDYGSLRMPLPDVPPEAVWGIPRLGAPGERAVPDS</sequence>
<protein>
    <submittedName>
        <fullName evidence="1">DUF6255 family natural product biosynthesis protein</fullName>
    </submittedName>
</protein>
<evidence type="ECO:0000313" key="1">
    <source>
        <dbReference type="EMBL" id="MFC5721284.1"/>
    </source>
</evidence>
<evidence type="ECO:0000313" key="2">
    <source>
        <dbReference type="Proteomes" id="UP001596083"/>
    </source>
</evidence>
<dbReference type="RefSeq" id="WP_390316528.1">
    <property type="nucleotide sequence ID" value="NZ_JBHSPB010000007.1"/>
</dbReference>
<organism evidence="1 2">
    <name type="scientific">Streptomyces gamaensis</name>
    <dbReference type="NCBI Taxonomy" id="1763542"/>
    <lineage>
        <taxon>Bacteria</taxon>
        <taxon>Bacillati</taxon>
        <taxon>Actinomycetota</taxon>
        <taxon>Actinomycetes</taxon>
        <taxon>Kitasatosporales</taxon>
        <taxon>Streptomycetaceae</taxon>
        <taxon>Streptomyces</taxon>
    </lineage>
</organism>
<dbReference type="Proteomes" id="UP001596083">
    <property type="component" value="Unassembled WGS sequence"/>
</dbReference>